<sequence>MASSASPSERADRKARLVAEHEEVYHNVCSNIYGTGSGSIFATSCSANVKPAADFPTPTPLERCTPIGIAELRPGVTHRGRVLRGKLIVLPVVMTGMMSLLEDEHGDVVMVALYNCLPPNCAGLPGMRVAAREFPRGQAVAIIEPFLKTMSDGRLGVRVDNPREAIKLDSLQHSDAAALQAQGRQHFTAAQYEQAADCYRRALGRIPDAGGGGSELLVAVLLNAAIAHHRRGDSARSLLAASAAVSIRPESSKAHYRCAAALAKLGAPLAARVALNASFECMPGGGPTSDEWRRMTAELGALPGAADPPTPKEAAAGRDEALRLLASAHALDGAAVAAVASAAGDADTSASAAAAVAAATAAKEAGNVAFGKGNWDEALERYRQACATLVSALPAATLLANLAACGLQRAQPREALAAATAAAVLQPGNAALALGWTREGAVAVAIGLASVGTDGEGADALRALQERIVTAERVAGKAAGKAAAGRPPGSAGRGGNTESSGGGRGGDSFRHVSERELEGLKGPVAAVESTAMLNMMTQMLKLRPSLKTEEPLMWAAMQSDERVPPFHQEFSKAGRWPPLCDVEQCGRRLWDSYELCVGMARHLLSMSMLDGCDPVEVLLRRVGSLDVSGAQRMQWLASDSTPDGAVSFRAFHGAGYNPTIVHSFSNTATPALPMPPPAPAEGAGPADPWVHVAVGFVDLGTLAAAVNRPEWDAHVEAAAGDGPGAAGPLLMRWMGFEASPCCVAKTLVLERMMRDDGQAATEHVLQVWYSSVWTRAAAAAFRAALTALLREAGPSLTPEVAAYLRHWQLKDCDRMALIEYLITGQLPGLGPAGELVGSVVMFASPKGGPKHALDESFLETLPQDELFAARLASGNEAGDSRPGASRRGSMGSAGSAGGSESSQQVDIVSAGVGILRRRVQRMAALVASGRVEVQVALRCVQPGDSAAAAAISALRPDSISWSNLPDYYPPEEFHKMARACSKRPGASTRAATAAATAGGGHNDAAGRGVGGAGGGGAGAAVCGTVHHMHTMNWCYDVKGSCHLDFLLPYLSTEGGPEARRRPGGGAGARPAVPKELGKRILSLLEAGQRAVKQDLSRHGGHGAALLWEPPVDTPRNVVDFLLIVQHYKAWVDAFFAAGGLGAGRKGCMAEVTAPPTYAPLGRSNTTVCLAFAYGDIAWR</sequence>
<evidence type="ECO:0000313" key="3">
    <source>
        <dbReference type="EMBL" id="KXZ49256.1"/>
    </source>
</evidence>
<proteinExistence type="predicted"/>
<feature type="compositionally biased region" description="Low complexity" evidence="2">
    <location>
        <begin position="476"/>
        <end position="490"/>
    </location>
</feature>
<dbReference type="Gene3D" id="1.25.40.10">
    <property type="entry name" value="Tetratricopeptide repeat domain"/>
    <property type="match status" value="2"/>
</dbReference>
<dbReference type="OrthoDB" id="551739at2759"/>
<protein>
    <submittedName>
        <fullName evidence="3">Uncharacterized protein</fullName>
    </submittedName>
</protein>
<keyword evidence="1" id="KW-0802">TPR repeat</keyword>
<dbReference type="Proteomes" id="UP000075714">
    <property type="component" value="Unassembled WGS sequence"/>
</dbReference>
<dbReference type="AlphaFoldDB" id="A0A150GHF1"/>
<feature type="region of interest" description="Disordered" evidence="2">
    <location>
        <begin position="476"/>
        <end position="509"/>
    </location>
</feature>
<evidence type="ECO:0000256" key="2">
    <source>
        <dbReference type="SAM" id="MobiDB-lite"/>
    </source>
</evidence>
<organism evidence="3 4">
    <name type="scientific">Gonium pectorale</name>
    <name type="common">Green alga</name>
    <dbReference type="NCBI Taxonomy" id="33097"/>
    <lineage>
        <taxon>Eukaryota</taxon>
        <taxon>Viridiplantae</taxon>
        <taxon>Chlorophyta</taxon>
        <taxon>core chlorophytes</taxon>
        <taxon>Chlorophyceae</taxon>
        <taxon>CS clade</taxon>
        <taxon>Chlamydomonadales</taxon>
        <taxon>Volvocaceae</taxon>
        <taxon>Gonium</taxon>
    </lineage>
</organism>
<feature type="compositionally biased region" description="Gly residues" evidence="2">
    <location>
        <begin position="491"/>
        <end position="506"/>
    </location>
</feature>
<dbReference type="InterPro" id="IPR011990">
    <property type="entry name" value="TPR-like_helical_dom_sf"/>
</dbReference>
<feature type="repeat" description="TPR" evidence="1">
    <location>
        <begin position="176"/>
        <end position="209"/>
    </location>
</feature>
<gene>
    <name evidence="3" type="ORF">GPECTOR_22g849</name>
</gene>
<evidence type="ECO:0000313" key="4">
    <source>
        <dbReference type="Proteomes" id="UP000075714"/>
    </source>
</evidence>
<dbReference type="PANTHER" id="PTHR47643">
    <property type="entry name" value="TPR DOMAIN PROTEIN (AFU_ORTHOLOGUE AFUA_5G12710)"/>
    <property type="match status" value="1"/>
</dbReference>
<dbReference type="EMBL" id="LSYV01000023">
    <property type="protein sequence ID" value="KXZ49256.1"/>
    <property type="molecule type" value="Genomic_DNA"/>
</dbReference>
<evidence type="ECO:0000256" key="1">
    <source>
        <dbReference type="PROSITE-ProRule" id="PRU00339"/>
    </source>
</evidence>
<dbReference type="InterPro" id="IPR053209">
    <property type="entry name" value="Gramillin-biosynth_MTr"/>
</dbReference>
<dbReference type="InterPro" id="IPR019734">
    <property type="entry name" value="TPR_rpt"/>
</dbReference>
<keyword evidence="4" id="KW-1185">Reference proteome</keyword>
<dbReference type="PROSITE" id="PS50005">
    <property type="entry name" value="TPR"/>
    <property type="match status" value="1"/>
</dbReference>
<dbReference type="SUPFAM" id="SSF48452">
    <property type="entry name" value="TPR-like"/>
    <property type="match status" value="2"/>
</dbReference>
<dbReference type="STRING" id="33097.A0A150GHF1"/>
<accession>A0A150GHF1</accession>
<dbReference type="PANTHER" id="PTHR47643:SF2">
    <property type="entry name" value="TPR DOMAIN PROTEIN (AFU_ORTHOLOGUE AFUA_5G12710)"/>
    <property type="match status" value="1"/>
</dbReference>
<reference evidence="4" key="1">
    <citation type="journal article" date="2016" name="Nat. Commun.">
        <title>The Gonium pectorale genome demonstrates co-option of cell cycle regulation during the evolution of multicellularity.</title>
        <authorList>
            <person name="Hanschen E.R."/>
            <person name="Marriage T.N."/>
            <person name="Ferris P.J."/>
            <person name="Hamaji T."/>
            <person name="Toyoda A."/>
            <person name="Fujiyama A."/>
            <person name="Neme R."/>
            <person name="Noguchi H."/>
            <person name="Minakuchi Y."/>
            <person name="Suzuki M."/>
            <person name="Kawai-Toyooka H."/>
            <person name="Smith D.R."/>
            <person name="Sparks H."/>
            <person name="Anderson J."/>
            <person name="Bakaric R."/>
            <person name="Luria V."/>
            <person name="Karger A."/>
            <person name="Kirschner M.W."/>
            <person name="Durand P.M."/>
            <person name="Michod R.E."/>
            <person name="Nozaki H."/>
            <person name="Olson B.J."/>
        </authorList>
    </citation>
    <scope>NUCLEOTIDE SEQUENCE [LARGE SCALE GENOMIC DNA]</scope>
    <source>
        <strain evidence="4">NIES-2863</strain>
    </source>
</reference>
<dbReference type="SMART" id="SM00028">
    <property type="entry name" value="TPR"/>
    <property type="match status" value="5"/>
</dbReference>
<feature type="compositionally biased region" description="Low complexity" evidence="2">
    <location>
        <begin position="880"/>
        <end position="902"/>
    </location>
</feature>
<name>A0A150GHF1_GONPE</name>
<feature type="region of interest" description="Disordered" evidence="2">
    <location>
        <begin position="875"/>
        <end position="902"/>
    </location>
</feature>
<comment type="caution">
    <text evidence="3">The sequence shown here is derived from an EMBL/GenBank/DDBJ whole genome shotgun (WGS) entry which is preliminary data.</text>
</comment>